<dbReference type="Pfam" id="PF17765">
    <property type="entry name" value="MLTR_LBD"/>
    <property type="match status" value="1"/>
</dbReference>
<sequence length="259" mass="29549">MSRNQDVKYFLTRRREAVSPAEYGFATTGRRVKGLRREEVAQLAAVSVSWYTWLEQGRSISISHGALQRIARVLKLSPVEQDYLEDIVLGHRHSPARTSRQLPEEVIAMVDALNPHPAFVRSANMDILYWNEAAKNEIFDWSAVEANDRNSLKLMFINSDYRKIIHDWDTAAKHTISAFRSNYAAGKQTEEFEAVISTLDQQSADFRRMWNYHDVSKIGTGNKAIIGKDGNISRYTYTSLEVENLPGVFVLFYLKTPGS</sequence>
<dbReference type="PANTHER" id="PTHR35010">
    <property type="entry name" value="BLL4672 PROTEIN-RELATED"/>
    <property type="match status" value="1"/>
</dbReference>
<dbReference type="Proteomes" id="UP000036851">
    <property type="component" value="Unassembled WGS sequence"/>
</dbReference>
<dbReference type="PATRIC" id="fig|1560201.3.peg.879"/>
<reference evidence="4 5" key="1">
    <citation type="journal article" date="2015" name="Int. J. Syst. Evol. Microbiol.">
        <title>Erwinia iniecta sp. nov., isolated from Russian wheat aphids (Diuraphis noxia).</title>
        <authorList>
            <person name="Campillo T."/>
            <person name="Luna E."/>
            <person name="Portier P."/>
            <person name="Fischer-Le Saux M."/>
            <person name="Lapitan N."/>
            <person name="Tisserat N.A."/>
            <person name="Leach J.E."/>
        </authorList>
    </citation>
    <scope>NUCLEOTIDE SEQUENCE [LARGE SCALE GENOMIC DNA]</scope>
    <source>
        <strain evidence="2 5">B120</strain>
        <strain evidence="3 4">B149</strain>
    </source>
</reference>
<dbReference type="STRING" id="1560201.NG42_04075"/>
<dbReference type="OrthoDB" id="5346389at2"/>
<dbReference type="InterPro" id="IPR041413">
    <property type="entry name" value="MLTR_LBD"/>
</dbReference>
<dbReference type="SUPFAM" id="SSF47413">
    <property type="entry name" value="lambda repressor-like DNA-binding domains"/>
    <property type="match status" value="1"/>
</dbReference>
<proteinExistence type="predicted"/>
<feature type="domain" description="HTH cro/C1-type" evidence="1">
    <location>
        <begin position="10"/>
        <end position="81"/>
    </location>
</feature>
<evidence type="ECO:0000313" key="5">
    <source>
        <dbReference type="Proteomes" id="UP000037088"/>
    </source>
</evidence>
<keyword evidence="5" id="KW-1185">Reference proteome</keyword>
<dbReference type="EMBL" id="JRXE01000004">
    <property type="protein sequence ID" value="KOC91937.1"/>
    <property type="molecule type" value="Genomic_DNA"/>
</dbReference>
<dbReference type="Proteomes" id="UP000037088">
    <property type="component" value="Unassembled WGS sequence"/>
</dbReference>
<dbReference type="CDD" id="cd00093">
    <property type="entry name" value="HTH_XRE"/>
    <property type="match status" value="1"/>
</dbReference>
<dbReference type="EMBL" id="JRXF01000002">
    <property type="protein sequence ID" value="KOC94941.1"/>
    <property type="molecule type" value="Genomic_DNA"/>
</dbReference>
<dbReference type="AlphaFoldDB" id="A0A0L7T984"/>
<protein>
    <submittedName>
        <fullName evidence="2">DNA-binding protein</fullName>
    </submittedName>
</protein>
<dbReference type="Pfam" id="PF13560">
    <property type="entry name" value="HTH_31"/>
    <property type="match status" value="1"/>
</dbReference>
<dbReference type="InterPro" id="IPR010982">
    <property type="entry name" value="Lambda_DNA-bd_dom_sf"/>
</dbReference>
<keyword evidence="2" id="KW-0238">DNA-binding</keyword>
<dbReference type="GO" id="GO:0003677">
    <property type="term" value="F:DNA binding"/>
    <property type="evidence" value="ECO:0007669"/>
    <property type="project" value="UniProtKB-KW"/>
</dbReference>
<comment type="caution">
    <text evidence="2">The sequence shown here is derived from an EMBL/GenBank/DDBJ whole genome shotgun (WGS) entry which is preliminary data.</text>
</comment>
<dbReference type="RefSeq" id="WP_052897983.1">
    <property type="nucleotide sequence ID" value="NZ_JRXE01000004.1"/>
</dbReference>
<dbReference type="Gene3D" id="3.30.450.180">
    <property type="match status" value="1"/>
</dbReference>
<name>A0A0L7T984_9GAMM</name>
<evidence type="ECO:0000259" key="1">
    <source>
        <dbReference type="SMART" id="SM00530"/>
    </source>
</evidence>
<gene>
    <name evidence="2" type="ORF">NG42_04075</name>
    <name evidence="3" type="ORF">NG43_01635</name>
</gene>
<dbReference type="SMART" id="SM00530">
    <property type="entry name" value="HTH_XRE"/>
    <property type="match status" value="1"/>
</dbReference>
<evidence type="ECO:0000313" key="3">
    <source>
        <dbReference type="EMBL" id="KOC94941.1"/>
    </source>
</evidence>
<dbReference type="InterPro" id="IPR001387">
    <property type="entry name" value="Cro/C1-type_HTH"/>
</dbReference>
<accession>A0A0L7T984</accession>
<organism evidence="2 5">
    <name type="scientific">Winslowiella iniecta</name>
    <dbReference type="NCBI Taxonomy" id="1560201"/>
    <lineage>
        <taxon>Bacteria</taxon>
        <taxon>Pseudomonadati</taxon>
        <taxon>Pseudomonadota</taxon>
        <taxon>Gammaproteobacteria</taxon>
        <taxon>Enterobacterales</taxon>
        <taxon>Erwiniaceae</taxon>
        <taxon>Winslowiella</taxon>
    </lineage>
</organism>
<evidence type="ECO:0000313" key="2">
    <source>
        <dbReference type="EMBL" id="KOC91937.1"/>
    </source>
</evidence>
<dbReference type="Gene3D" id="1.10.260.40">
    <property type="entry name" value="lambda repressor-like DNA-binding domains"/>
    <property type="match status" value="1"/>
</dbReference>
<evidence type="ECO:0000313" key="4">
    <source>
        <dbReference type="Proteomes" id="UP000036851"/>
    </source>
</evidence>